<evidence type="ECO:0000256" key="1">
    <source>
        <dbReference type="ARBA" id="ARBA00004496"/>
    </source>
</evidence>
<comment type="subunit">
    <text evidence="3">Component of the large ribosomal subunit.</text>
</comment>
<evidence type="ECO:0000256" key="4">
    <source>
        <dbReference type="ARBA" id="ARBA00022490"/>
    </source>
</evidence>
<proteinExistence type="inferred from homology"/>
<keyword evidence="5" id="KW-0689">Ribosomal protein</keyword>
<name>A0A8D2DFP6_SCIVU</name>
<comment type="subcellular location">
    <subcellularLocation>
        <location evidence="1">Cytoplasm</location>
    </subcellularLocation>
</comment>
<evidence type="ECO:0000256" key="5">
    <source>
        <dbReference type="ARBA" id="ARBA00022980"/>
    </source>
</evidence>
<evidence type="ECO:0000313" key="11">
    <source>
        <dbReference type="Proteomes" id="UP000694564"/>
    </source>
</evidence>
<evidence type="ECO:0000313" key="10">
    <source>
        <dbReference type="Ensembl" id="ENSSVLP00005024537.1"/>
    </source>
</evidence>
<dbReference type="GO" id="GO:0003723">
    <property type="term" value="F:RNA binding"/>
    <property type="evidence" value="ECO:0007669"/>
    <property type="project" value="TreeGrafter"/>
</dbReference>
<dbReference type="PANTHER" id="PTHR10064:SF2">
    <property type="entry name" value="LARGE RIBOSOMAL SUBUNIT PROTEIN EL22"/>
    <property type="match status" value="1"/>
</dbReference>
<protein>
    <recommendedName>
        <fullName evidence="8">Large ribosomal subunit protein eL22</fullName>
    </recommendedName>
    <alternativeName>
        <fullName evidence="9">60S ribosomal protein L22</fullName>
    </alternativeName>
</protein>
<dbReference type="PANTHER" id="PTHR10064">
    <property type="entry name" value="60S RIBOSOMAL PROTEIN L22"/>
    <property type="match status" value="1"/>
</dbReference>
<dbReference type="GO" id="GO:0002181">
    <property type="term" value="P:cytoplasmic translation"/>
    <property type="evidence" value="ECO:0007669"/>
    <property type="project" value="TreeGrafter"/>
</dbReference>
<dbReference type="GO" id="GO:0005737">
    <property type="term" value="C:cytoplasm"/>
    <property type="evidence" value="ECO:0007669"/>
    <property type="project" value="UniProtKB-SubCell"/>
</dbReference>
<keyword evidence="6" id="KW-0687">Ribonucleoprotein</keyword>
<dbReference type="GO" id="GO:0005840">
    <property type="term" value="C:ribosome"/>
    <property type="evidence" value="ECO:0007669"/>
    <property type="project" value="UniProtKB-KW"/>
</dbReference>
<keyword evidence="11" id="KW-1185">Reference proteome</keyword>
<dbReference type="Pfam" id="PF01776">
    <property type="entry name" value="Ribosomal_L22e"/>
    <property type="match status" value="1"/>
</dbReference>
<accession>A0A8D2DFP6</accession>
<dbReference type="OrthoDB" id="10259820at2759"/>
<evidence type="ECO:0000256" key="9">
    <source>
        <dbReference type="ARBA" id="ARBA00041214"/>
    </source>
</evidence>
<keyword evidence="4" id="KW-0963">Cytoplasm</keyword>
<reference evidence="10" key="1">
    <citation type="submission" date="2025-08" db="UniProtKB">
        <authorList>
            <consortium name="Ensembl"/>
        </authorList>
    </citation>
    <scope>IDENTIFICATION</scope>
</reference>
<dbReference type="GO" id="GO:1990904">
    <property type="term" value="C:ribonucleoprotein complex"/>
    <property type="evidence" value="ECO:0007669"/>
    <property type="project" value="UniProtKB-KW"/>
</dbReference>
<evidence type="ECO:0000256" key="6">
    <source>
        <dbReference type="ARBA" id="ARBA00023274"/>
    </source>
</evidence>
<evidence type="ECO:0000256" key="8">
    <source>
        <dbReference type="ARBA" id="ARBA00040613"/>
    </source>
</evidence>
<dbReference type="Ensembl" id="ENSSVLT00005027279.1">
    <property type="protein sequence ID" value="ENSSVLP00005024537.1"/>
    <property type="gene ID" value="ENSSVLG00005019405.1"/>
</dbReference>
<dbReference type="Gene3D" id="3.30.1360.210">
    <property type="match status" value="1"/>
</dbReference>
<comment type="function">
    <text evidence="7">Component of the large ribosomal subunit. The ribosome is a large ribonucleoprotein complex responsible for the synthesis of proteins in the cell.</text>
</comment>
<evidence type="ECO:0000256" key="7">
    <source>
        <dbReference type="ARBA" id="ARBA00034092"/>
    </source>
</evidence>
<organism evidence="10 11">
    <name type="scientific">Sciurus vulgaris</name>
    <name type="common">Eurasian red squirrel</name>
    <dbReference type="NCBI Taxonomy" id="55149"/>
    <lineage>
        <taxon>Eukaryota</taxon>
        <taxon>Metazoa</taxon>
        <taxon>Chordata</taxon>
        <taxon>Craniata</taxon>
        <taxon>Vertebrata</taxon>
        <taxon>Euteleostomi</taxon>
        <taxon>Mammalia</taxon>
        <taxon>Eutheria</taxon>
        <taxon>Euarchontoglires</taxon>
        <taxon>Glires</taxon>
        <taxon>Rodentia</taxon>
        <taxon>Sciuromorpha</taxon>
        <taxon>Sciuridae</taxon>
        <taxon>Sciurinae</taxon>
        <taxon>Sciurini</taxon>
        <taxon>Sciurus</taxon>
    </lineage>
</organism>
<dbReference type="InterPro" id="IPR002671">
    <property type="entry name" value="Ribosomal_eL22"/>
</dbReference>
<dbReference type="InterPro" id="IPR038526">
    <property type="entry name" value="Ribosomal_eL22_sf"/>
</dbReference>
<reference evidence="10" key="2">
    <citation type="submission" date="2025-09" db="UniProtKB">
        <authorList>
            <consortium name="Ensembl"/>
        </authorList>
    </citation>
    <scope>IDENTIFICATION</scope>
</reference>
<sequence length="50" mass="5419">MDAASFEQVLQERIKVNRKAEHPGGGVLTIERSQSKITVTSEGPQITPAL</sequence>
<evidence type="ECO:0000256" key="2">
    <source>
        <dbReference type="ARBA" id="ARBA00007817"/>
    </source>
</evidence>
<dbReference type="GO" id="GO:0003735">
    <property type="term" value="F:structural constituent of ribosome"/>
    <property type="evidence" value="ECO:0007669"/>
    <property type="project" value="InterPro"/>
</dbReference>
<comment type="similarity">
    <text evidence="2">Belongs to the eukaryotic ribosomal protein eL22 family.</text>
</comment>
<dbReference type="AlphaFoldDB" id="A0A8D2DFP6"/>
<dbReference type="GeneTree" id="ENSGT00940000165919"/>
<evidence type="ECO:0000256" key="3">
    <source>
        <dbReference type="ARBA" id="ARBA00011133"/>
    </source>
</evidence>
<dbReference type="Proteomes" id="UP000694564">
    <property type="component" value="Chromosome 7"/>
</dbReference>